<name>A0AAV4CKM6_9GAST</name>
<dbReference type="Proteomes" id="UP000735302">
    <property type="component" value="Unassembled WGS sequence"/>
</dbReference>
<dbReference type="GO" id="GO:0002098">
    <property type="term" value="P:tRNA wobble uridine modification"/>
    <property type="evidence" value="ECO:0007669"/>
    <property type="project" value="InterPro"/>
</dbReference>
<gene>
    <name evidence="4" type="ORF">PoB_005863600</name>
</gene>
<dbReference type="GO" id="GO:0033588">
    <property type="term" value="C:elongator holoenzyme complex"/>
    <property type="evidence" value="ECO:0007669"/>
    <property type="project" value="InterPro"/>
</dbReference>
<accession>A0AAV4CKM6</accession>
<comment type="pathway">
    <text evidence="1">tRNA modification; 5-methoxycarbonylmethyl-2-thiouridine-tRNA biosynthesis.</text>
</comment>
<keyword evidence="5" id="KW-1185">Reference proteome</keyword>
<sequence length="226" mass="24820">MLAQICHFLGVDSSNFPLNEHVCIVDRSKDAGFLIHYFLNLCKKQNRPLCVLGLTQSFNHYSSVAQKLGTNLLSARDNKNLIFIEGLQLLSDYVIGDQSKTNPFLQLVIGNVSRLNELIRESLESVQLSSPSALPPVVIIDDLSVLLSLGVPSKNVICFVKSLISLVTSYCPGGSLISSVSVSDSDSDEEDIWSCLSHFGTLNIEVSNLKSGYCKEVHGQVRANRY</sequence>
<reference evidence="4 5" key="1">
    <citation type="journal article" date="2021" name="Elife">
        <title>Chloroplast acquisition without the gene transfer in kleptoplastic sea slugs, Plakobranchus ocellatus.</title>
        <authorList>
            <person name="Maeda T."/>
            <person name="Takahashi S."/>
            <person name="Yoshida T."/>
            <person name="Shimamura S."/>
            <person name="Takaki Y."/>
            <person name="Nagai Y."/>
            <person name="Toyoda A."/>
            <person name="Suzuki Y."/>
            <person name="Arimoto A."/>
            <person name="Ishii H."/>
            <person name="Satoh N."/>
            <person name="Nishiyama T."/>
            <person name="Hasebe M."/>
            <person name="Maruyama T."/>
            <person name="Minagawa J."/>
            <person name="Obokata J."/>
            <person name="Shigenobu S."/>
        </authorList>
    </citation>
    <scope>NUCLEOTIDE SEQUENCE [LARGE SCALE GENOMIC DNA]</scope>
</reference>
<comment type="caution">
    <text evidence="4">The sequence shown here is derived from an EMBL/GenBank/DDBJ whole genome shotgun (WGS) entry which is preliminary data.</text>
</comment>
<evidence type="ECO:0000313" key="5">
    <source>
        <dbReference type="Proteomes" id="UP000735302"/>
    </source>
</evidence>
<dbReference type="EMBL" id="BLXT01006566">
    <property type="protein sequence ID" value="GFO32131.1"/>
    <property type="molecule type" value="Genomic_DNA"/>
</dbReference>
<dbReference type="Pfam" id="PF09807">
    <property type="entry name" value="ELP6"/>
    <property type="match status" value="1"/>
</dbReference>
<evidence type="ECO:0000256" key="2">
    <source>
        <dbReference type="ARBA" id="ARBA00008837"/>
    </source>
</evidence>
<dbReference type="AlphaFoldDB" id="A0AAV4CKM6"/>
<evidence type="ECO:0000313" key="4">
    <source>
        <dbReference type="EMBL" id="GFO32131.1"/>
    </source>
</evidence>
<comment type="similarity">
    <text evidence="2">Belongs to the ELP6 family.</text>
</comment>
<organism evidence="4 5">
    <name type="scientific">Plakobranchus ocellatus</name>
    <dbReference type="NCBI Taxonomy" id="259542"/>
    <lineage>
        <taxon>Eukaryota</taxon>
        <taxon>Metazoa</taxon>
        <taxon>Spiralia</taxon>
        <taxon>Lophotrochozoa</taxon>
        <taxon>Mollusca</taxon>
        <taxon>Gastropoda</taxon>
        <taxon>Heterobranchia</taxon>
        <taxon>Euthyneura</taxon>
        <taxon>Panpulmonata</taxon>
        <taxon>Sacoglossa</taxon>
        <taxon>Placobranchoidea</taxon>
        <taxon>Plakobranchidae</taxon>
        <taxon>Plakobranchus</taxon>
    </lineage>
</organism>
<protein>
    <recommendedName>
        <fullName evidence="3">Elongator complex protein 6</fullName>
    </recommendedName>
</protein>
<evidence type="ECO:0000256" key="1">
    <source>
        <dbReference type="ARBA" id="ARBA00005043"/>
    </source>
</evidence>
<dbReference type="InterPro" id="IPR027417">
    <property type="entry name" value="P-loop_NTPase"/>
</dbReference>
<dbReference type="InterPro" id="IPR018627">
    <property type="entry name" value="ELP6"/>
</dbReference>
<dbReference type="PANTHER" id="PTHR16184:SF6">
    <property type="entry name" value="ELONGATOR COMPLEX PROTEIN 6"/>
    <property type="match status" value="1"/>
</dbReference>
<dbReference type="Gene3D" id="3.40.50.300">
    <property type="entry name" value="P-loop containing nucleotide triphosphate hydrolases"/>
    <property type="match status" value="1"/>
</dbReference>
<proteinExistence type="inferred from homology"/>
<evidence type="ECO:0000256" key="3">
    <source>
        <dbReference type="ARBA" id="ARBA00020263"/>
    </source>
</evidence>
<dbReference type="PANTHER" id="PTHR16184">
    <property type="entry name" value="ELONGATOR COMPLEX PROTEIN 6"/>
    <property type="match status" value="1"/>
</dbReference>